<sequence length="333" mass="37099">METQTELKAHDNYVDASLDSYAGTDLELSSASGSTTLRKRPRSSTSTSASHSYHRTNGVKSTTISSIVDDDPDAIIAREKPSLYDTDVMPGAKPKREIKVEDQKLFRMDLALEGEARRFVVCAPKFDDGAFSPFGRSTRRALAIDLDSPDLRKPHGGLLFMKDYWREDSSRTAKESDIYHLLAQHKVPYVAEMETGGDVPDMVTITQDHVRKLSTSPSGNEIYRLPSLQGHRIFLKTTGRDLTAFFNAKDLVICIADAMEAHQAAFDRVCIYYRDISVGNIMISPNNRGSLIDWDHCVILTERTGNQRVGKTGTWQFLSAQLLASSGNIHTHL</sequence>
<dbReference type="RefSeq" id="XP_060322746.1">
    <property type="nucleotide sequence ID" value="XM_060473510.1"/>
</dbReference>
<evidence type="ECO:0000313" key="4">
    <source>
        <dbReference type="Proteomes" id="UP001175211"/>
    </source>
</evidence>
<keyword evidence="4" id="KW-1185">Reference proteome</keyword>
<dbReference type="InterPro" id="IPR040976">
    <property type="entry name" value="Pkinase_fungal"/>
</dbReference>
<dbReference type="InterPro" id="IPR011009">
    <property type="entry name" value="Kinase-like_dom_sf"/>
</dbReference>
<reference evidence="3" key="1">
    <citation type="submission" date="2023-06" db="EMBL/GenBank/DDBJ databases">
        <authorList>
            <consortium name="Lawrence Berkeley National Laboratory"/>
            <person name="Ahrendt S."/>
            <person name="Sahu N."/>
            <person name="Indic B."/>
            <person name="Wong-Bajracharya J."/>
            <person name="Merenyi Z."/>
            <person name="Ke H.-M."/>
            <person name="Monk M."/>
            <person name="Kocsube S."/>
            <person name="Drula E."/>
            <person name="Lipzen A."/>
            <person name="Balint B."/>
            <person name="Henrissat B."/>
            <person name="Andreopoulos B."/>
            <person name="Martin F.M."/>
            <person name="Harder C.B."/>
            <person name="Rigling D."/>
            <person name="Ford K.L."/>
            <person name="Foster G.D."/>
            <person name="Pangilinan J."/>
            <person name="Papanicolaou A."/>
            <person name="Barry K."/>
            <person name="LaButti K."/>
            <person name="Viragh M."/>
            <person name="Koriabine M."/>
            <person name="Yan M."/>
            <person name="Riley R."/>
            <person name="Champramary S."/>
            <person name="Plett K.L."/>
            <person name="Tsai I.J."/>
            <person name="Slot J."/>
            <person name="Sipos G."/>
            <person name="Plett J."/>
            <person name="Nagy L.G."/>
            <person name="Grigoriev I.V."/>
        </authorList>
    </citation>
    <scope>NUCLEOTIDE SEQUENCE</scope>
    <source>
        <strain evidence="3">CCBAS 213</strain>
    </source>
</reference>
<organism evidence="3 4">
    <name type="scientific">Armillaria tabescens</name>
    <name type="common">Ringless honey mushroom</name>
    <name type="synonym">Agaricus tabescens</name>
    <dbReference type="NCBI Taxonomy" id="1929756"/>
    <lineage>
        <taxon>Eukaryota</taxon>
        <taxon>Fungi</taxon>
        <taxon>Dikarya</taxon>
        <taxon>Basidiomycota</taxon>
        <taxon>Agaricomycotina</taxon>
        <taxon>Agaricomycetes</taxon>
        <taxon>Agaricomycetidae</taxon>
        <taxon>Agaricales</taxon>
        <taxon>Marasmiineae</taxon>
        <taxon>Physalacriaceae</taxon>
        <taxon>Desarmillaria</taxon>
    </lineage>
</organism>
<dbReference type="Proteomes" id="UP001175211">
    <property type="component" value="Unassembled WGS sequence"/>
</dbReference>
<dbReference type="AlphaFoldDB" id="A0AA39J9I1"/>
<protein>
    <recommendedName>
        <fullName evidence="2">Fungal-type protein kinase domain-containing protein</fullName>
    </recommendedName>
</protein>
<evidence type="ECO:0000313" key="3">
    <source>
        <dbReference type="EMBL" id="KAK0437925.1"/>
    </source>
</evidence>
<comment type="caution">
    <text evidence="3">The sequence shown here is derived from an EMBL/GenBank/DDBJ whole genome shotgun (WGS) entry which is preliminary data.</text>
</comment>
<dbReference type="EMBL" id="JAUEPS010000103">
    <property type="protein sequence ID" value="KAK0437925.1"/>
    <property type="molecule type" value="Genomic_DNA"/>
</dbReference>
<accession>A0AA39J9I1</accession>
<evidence type="ECO:0000259" key="2">
    <source>
        <dbReference type="Pfam" id="PF17667"/>
    </source>
</evidence>
<dbReference type="GeneID" id="85357058"/>
<dbReference type="SUPFAM" id="SSF56112">
    <property type="entry name" value="Protein kinase-like (PK-like)"/>
    <property type="match status" value="1"/>
</dbReference>
<evidence type="ECO:0000256" key="1">
    <source>
        <dbReference type="SAM" id="MobiDB-lite"/>
    </source>
</evidence>
<feature type="domain" description="Fungal-type protein kinase" evidence="2">
    <location>
        <begin position="160"/>
        <end position="332"/>
    </location>
</feature>
<proteinExistence type="predicted"/>
<dbReference type="Pfam" id="PF17667">
    <property type="entry name" value="Pkinase_fungal"/>
    <property type="match status" value="1"/>
</dbReference>
<feature type="region of interest" description="Disordered" evidence="1">
    <location>
        <begin position="29"/>
        <end position="57"/>
    </location>
</feature>
<name>A0AA39J9I1_ARMTA</name>
<gene>
    <name evidence="3" type="ORF">EV420DRAFT_155261</name>
</gene>